<dbReference type="InterPro" id="IPR027417">
    <property type="entry name" value="P-loop_NTPase"/>
</dbReference>
<dbReference type="GeneID" id="13794831"/>
<keyword evidence="2" id="KW-1185">Reference proteome</keyword>
<evidence type="ECO:0000313" key="2">
    <source>
        <dbReference type="Proteomes" id="UP000008037"/>
    </source>
</evidence>
<reference evidence="1 2" key="1">
    <citation type="journal article" date="2012" name="Environ. Microbiol.">
        <title>The genome of the ammonia-oxidizing Candidatus Nitrososphaera gargensis: insights into metabolic versatility and environmental adaptations.</title>
        <authorList>
            <person name="Spang A."/>
            <person name="Poehlein A."/>
            <person name="Offre P."/>
            <person name="Zumbragel S."/>
            <person name="Haider S."/>
            <person name="Rychlik N."/>
            <person name="Nowka B."/>
            <person name="Schmeisser C."/>
            <person name="Lebedeva E.V."/>
            <person name="Rattei T."/>
            <person name="Bohm C."/>
            <person name="Schmid M."/>
            <person name="Galushko A."/>
            <person name="Hatzenpichler R."/>
            <person name="Weinmaier T."/>
            <person name="Daniel R."/>
            <person name="Schleper C."/>
            <person name="Spieck E."/>
            <person name="Streit W."/>
            <person name="Wagner M."/>
        </authorList>
    </citation>
    <scope>NUCLEOTIDE SEQUENCE [LARGE SCALE GENOMIC DNA]</scope>
    <source>
        <strain evidence="2">Ga9.2</strain>
    </source>
</reference>
<dbReference type="EMBL" id="CP002408">
    <property type="protein sequence ID" value="AFU59732.1"/>
    <property type="molecule type" value="Genomic_DNA"/>
</dbReference>
<dbReference type="HOGENOM" id="CLU_1478962_0_0_2"/>
<proteinExistence type="predicted"/>
<gene>
    <name evidence="1" type="ordered locus">Ngar_c28120</name>
</gene>
<dbReference type="KEGG" id="nga:Ngar_c28120"/>
<name>K0ILW3_NITGG</name>
<dbReference type="RefSeq" id="WP_015020266.1">
    <property type="nucleotide sequence ID" value="NC_018719.1"/>
</dbReference>
<dbReference type="STRING" id="1237085.Ngar_c28120"/>
<sequence>MFGDPYAKLCFAAHLVSQFEKVTYIDLDTTFTAYFNAGLVQAKNSVDIYLPSEGRLVPMVKDVLESMGTSSLVIFDSVNSFYNLFRAQERTGGLNHLLAVLLMLLVRHGVNQNIPVLATSMLRYRKDGGWVQSPASRRLLQRKSAAKLSIERIERDLAVTVIGHESIPAGTRLVYKDSLITI</sequence>
<dbReference type="Proteomes" id="UP000008037">
    <property type="component" value="Chromosome"/>
</dbReference>
<protein>
    <recommendedName>
        <fullName evidence="3">DNA recombination and repair protein Rad51-like C-terminal domain-containing protein</fullName>
    </recommendedName>
</protein>
<dbReference type="AlphaFoldDB" id="K0ILW3"/>
<accession>K0ILW3</accession>
<evidence type="ECO:0008006" key="3">
    <source>
        <dbReference type="Google" id="ProtNLM"/>
    </source>
</evidence>
<organism evidence="1 2">
    <name type="scientific">Nitrososphaera gargensis (strain Ga9.2)</name>
    <dbReference type="NCBI Taxonomy" id="1237085"/>
    <lineage>
        <taxon>Archaea</taxon>
        <taxon>Nitrososphaerota</taxon>
        <taxon>Nitrososphaeria</taxon>
        <taxon>Nitrososphaerales</taxon>
        <taxon>Nitrososphaeraceae</taxon>
        <taxon>Nitrososphaera</taxon>
    </lineage>
</organism>
<evidence type="ECO:0000313" key="1">
    <source>
        <dbReference type="EMBL" id="AFU59732.1"/>
    </source>
</evidence>
<dbReference type="Gene3D" id="3.40.50.300">
    <property type="entry name" value="P-loop containing nucleotide triphosphate hydrolases"/>
    <property type="match status" value="1"/>
</dbReference>
<dbReference type="InParanoid" id="K0ILW3"/>
<dbReference type="BioCyc" id="CNIT1237085:G1324-2812-MONOMER"/>